<name>A0A0K2UYL2_LEPSM</name>
<accession>A0A0K2UYL2</accession>
<dbReference type="EMBL" id="HACA01025824">
    <property type="protein sequence ID" value="CDW43185.1"/>
    <property type="molecule type" value="Transcribed_RNA"/>
</dbReference>
<sequence length="34" mass="3999">MSSRLQLLPHTTSIEKFISSSIPVDNFKHIYNFF</sequence>
<reference evidence="1" key="1">
    <citation type="submission" date="2014-05" db="EMBL/GenBank/DDBJ databases">
        <authorList>
            <person name="Chronopoulou M."/>
        </authorList>
    </citation>
    <scope>NUCLEOTIDE SEQUENCE</scope>
    <source>
        <tissue evidence="1">Whole organism</tissue>
    </source>
</reference>
<protein>
    <submittedName>
        <fullName evidence="1">Uncharacterized protein</fullName>
    </submittedName>
</protein>
<organism evidence="1">
    <name type="scientific">Lepeophtheirus salmonis</name>
    <name type="common">Salmon louse</name>
    <name type="synonym">Caligus salmonis</name>
    <dbReference type="NCBI Taxonomy" id="72036"/>
    <lineage>
        <taxon>Eukaryota</taxon>
        <taxon>Metazoa</taxon>
        <taxon>Ecdysozoa</taxon>
        <taxon>Arthropoda</taxon>
        <taxon>Crustacea</taxon>
        <taxon>Multicrustacea</taxon>
        <taxon>Hexanauplia</taxon>
        <taxon>Copepoda</taxon>
        <taxon>Siphonostomatoida</taxon>
        <taxon>Caligidae</taxon>
        <taxon>Lepeophtheirus</taxon>
    </lineage>
</organism>
<dbReference type="AlphaFoldDB" id="A0A0K2UYL2"/>
<proteinExistence type="predicted"/>
<evidence type="ECO:0000313" key="1">
    <source>
        <dbReference type="EMBL" id="CDW43185.1"/>
    </source>
</evidence>